<protein>
    <recommendedName>
        <fullName evidence="2">Phosphoesterase</fullName>
        <ecNumber evidence="2">3.1.4.-</ecNumber>
    </recommendedName>
</protein>
<dbReference type="InterPro" id="IPR024654">
    <property type="entry name" value="Calcineurin-like_PHP_lpxH"/>
</dbReference>
<reference evidence="4 5" key="1">
    <citation type="journal article" date="2016" name="Nat. Commun.">
        <title>Thousands of microbial genomes shed light on interconnected biogeochemical processes in an aquifer system.</title>
        <authorList>
            <person name="Anantharaman K."/>
            <person name="Brown C.T."/>
            <person name="Hug L.A."/>
            <person name="Sharon I."/>
            <person name="Castelle C.J."/>
            <person name="Probst A.J."/>
            <person name="Thomas B.C."/>
            <person name="Singh A."/>
            <person name="Wilkins M.J."/>
            <person name="Karaoz U."/>
            <person name="Brodie E.L."/>
            <person name="Williams K.H."/>
            <person name="Hubbard S.S."/>
            <person name="Banfield J.F."/>
        </authorList>
    </citation>
    <scope>NUCLEOTIDE SEQUENCE [LARGE SCALE GENOMIC DNA]</scope>
</reference>
<sequence length="161" mass="17927">MKIGLISDTHDNLEACQKACEAFFDEDVKIVLHAGDFVAPFIVPVFAKARLKLIAVYGNNDGEKIYLKERFEEAGFELHSGPYELKIGERSICMMHEPRCLESLIKAGTYDLILYGHTHKVDIYEEGTLVINPGEACGYLTGKPTCAVVELDDMSGRIVEL</sequence>
<evidence type="ECO:0000259" key="3">
    <source>
        <dbReference type="Pfam" id="PF12850"/>
    </source>
</evidence>
<dbReference type="Gene3D" id="3.60.21.10">
    <property type="match status" value="1"/>
</dbReference>
<evidence type="ECO:0000313" key="4">
    <source>
        <dbReference type="EMBL" id="OGF08926.1"/>
    </source>
</evidence>
<gene>
    <name evidence="4" type="ORF">A2024_01515</name>
</gene>
<dbReference type="InterPro" id="IPR029052">
    <property type="entry name" value="Metallo-depent_PP-like"/>
</dbReference>
<evidence type="ECO:0000256" key="2">
    <source>
        <dbReference type="RuleBase" id="RU362039"/>
    </source>
</evidence>
<dbReference type="Pfam" id="PF12850">
    <property type="entry name" value="Metallophos_2"/>
    <property type="match status" value="1"/>
</dbReference>
<dbReference type="PANTHER" id="PTHR43165">
    <property type="entry name" value="METALLOPHOSPHOESTERASE"/>
    <property type="match status" value="1"/>
</dbReference>
<dbReference type="Proteomes" id="UP000177230">
    <property type="component" value="Unassembled WGS sequence"/>
</dbReference>
<organism evidence="4 5">
    <name type="scientific">Candidatus Edwardsbacteria bacterium GWF2_54_11</name>
    <dbReference type="NCBI Taxonomy" id="1817851"/>
    <lineage>
        <taxon>Bacteria</taxon>
        <taxon>Candidatus Edwardsiibacteriota</taxon>
    </lineage>
</organism>
<dbReference type="PANTHER" id="PTHR43165:SF1">
    <property type="entry name" value="PHOSPHODIESTERASE MJ0936"/>
    <property type="match status" value="1"/>
</dbReference>
<comment type="caution">
    <text evidence="4">The sequence shown here is derived from an EMBL/GenBank/DDBJ whole genome shotgun (WGS) entry which is preliminary data.</text>
</comment>
<dbReference type="CDD" id="cd00841">
    <property type="entry name" value="MPP_YfcE"/>
    <property type="match status" value="1"/>
</dbReference>
<feature type="domain" description="Calcineurin-like phosphoesterase" evidence="3">
    <location>
        <begin position="1"/>
        <end position="153"/>
    </location>
</feature>
<dbReference type="NCBIfam" id="TIGR00040">
    <property type="entry name" value="yfcE"/>
    <property type="match status" value="1"/>
</dbReference>
<dbReference type="GO" id="GO:0046872">
    <property type="term" value="F:metal ion binding"/>
    <property type="evidence" value="ECO:0007669"/>
    <property type="project" value="UniProtKB-KW"/>
</dbReference>
<comment type="similarity">
    <text evidence="1 2">Belongs to the metallophosphoesterase superfamily. YfcE family.</text>
</comment>
<dbReference type="EC" id="3.1.4.-" evidence="2"/>
<comment type="cofactor">
    <cofactor evidence="2">
        <name>a divalent metal cation</name>
        <dbReference type="ChEBI" id="CHEBI:60240"/>
    </cofactor>
</comment>
<keyword evidence="2" id="KW-0479">Metal-binding</keyword>
<evidence type="ECO:0000256" key="1">
    <source>
        <dbReference type="ARBA" id="ARBA00008950"/>
    </source>
</evidence>
<accession>A0A1F5R3E0</accession>
<dbReference type="GO" id="GO:0016787">
    <property type="term" value="F:hydrolase activity"/>
    <property type="evidence" value="ECO:0007669"/>
    <property type="project" value="UniProtKB-UniRule"/>
</dbReference>
<dbReference type="InterPro" id="IPR000979">
    <property type="entry name" value="Phosphodiesterase_MJ0936/Vps29"/>
</dbReference>
<dbReference type="EMBL" id="MFFM01000046">
    <property type="protein sequence ID" value="OGF08926.1"/>
    <property type="molecule type" value="Genomic_DNA"/>
</dbReference>
<dbReference type="SUPFAM" id="SSF56300">
    <property type="entry name" value="Metallo-dependent phosphatases"/>
    <property type="match status" value="1"/>
</dbReference>
<name>A0A1F5R3E0_9BACT</name>
<dbReference type="InterPro" id="IPR041802">
    <property type="entry name" value="MPP_YfcE"/>
</dbReference>
<dbReference type="AlphaFoldDB" id="A0A1F5R3E0"/>
<evidence type="ECO:0000313" key="5">
    <source>
        <dbReference type="Proteomes" id="UP000177230"/>
    </source>
</evidence>
<proteinExistence type="inferred from homology"/>
<dbReference type="InterPro" id="IPR053193">
    <property type="entry name" value="MetalloPDE_YfcE-like"/>
</dbReference>